<evidence type="ECO:0000313" key="1">
    <source>
        <dbReference type="EMBL" id="TDY04221.1"/>
    </source>
</evidence>
<name>A0A4R8IT50_9GAMM</name>
<dbReference type="AlphaFoldDB" id="A0A4R8IT50"/>
<protein>
    <submittedName>
        <fullName evidence="1">Uncharacterized protein</fullName>
    </submittedName>
</protein>
<dbReference type="EMBL" id="SOQX01000001">
    <property type="protein sequence ID" value="TDY04221.1"/>
    <property type="molecule type" value="Genomic_DNA"/>
</dbReference>
<reference evidence="1 2" key="1">
    <citation type="submission" date="2019-03" db="EMBL/GenBank/DDBJ databases">
        <title>Genomic Encyclopedia of Type Strains, Phase IV (KMG-IV): sequencing the most valuable type-strain genomes for metagenomic binning, comparative biology and taxonomic classification.</title>
        <authorList>
            <person name="Goeker M."/>
        </authorList>
    </citation>
    <scope>NUCLEOTIDE SEQUENCE [LARGE SCALE GENOMIC DNA]</scope>
    <source>
        <strain evidence="1 2">DSM 16326</strain>
    </source>
</reference>
<dbReference type="RefSeq" id="WP_134080942.1">
    <property type="nucleotide sequence ID" value="NZ_SOQX01000001.1"/>
</dbReference>
<keyword evidence="2" id="KW-1185">Reference proteome</keyword>
<evidence type="ECO:0000313" key="2">
    <source>
        <dbReference type="Proteomes" id="UP000294914"/>
    </source>
</evidence>
<accession>A0A4R8IT50</accession>
<gene>
    <name evidence="1" type="ORF">EDC23_0594</name>
</gene>
<sequence>MSQRNSAQPKKYVGIYNDMNGGMTDTGKIIRDAWVFDLIPETETCEGWLPQGIDDLWGKVNSEWEKYGFQVSNLPDELREKFMRIQDEAFQRAREAGWDPHRDLEDEH</sequence>
<proteinExistence type="predicted"/>
<organism evidence="1 2">
    <name type="scientific">Thiohalophilus thiocyanatoxydans</name>
    <dbReference type="NCBI Taxonomy" id="381308"/>
    <lineage>
        <taxon>Bacteria</taxon>
        <taxon>Pseudomonadati</taxon>
        <taxon>Pseudomonadota</taxon>
        <taxon>Gammaproteobacteria</taxon>
        <taxon>Thiohalomonadales</taxon>
        <taxon>Thiohalophilaceae</taxon>
        <taxon>Thiohalophilus</taxon>
    </lineage>
</organism>
<dbReference type="OrthoDB" id="9791200at2"/>
<dbReference type="Proteomes" id="UP000294914">
    <property type="component" value="Unassembled WGS sequence"/>
</dbReference>
<comment type="caution">
    <text evidence="1">The sequence shown here is derived from an EMBL/GenBank/DDBJ whole genome shotgun (WGS) entry which is preliminary data.</text>
</comment>